<dbReference type="GO" id="GO:0005737">
    <property type="term" value="C:cytoplasm"/>
    <property type="evidence" value="ECO:0007669"/>
    <property type="project" value="TreeGrafter"/>
</dbReference>
<dbReference type="AlphaFoldDB" id="A0A1S1PJA9"/>
<keyword evidence="3" id="KW-0575">Peroxidase</keyword>
<dbReference type="InterPro" id="IPR050924">
    <property type="entry name" value="Peroxiredoxin_BCP/PrxQ"/>
</dbReference>
<evidence type="ECO:0000256" key="7">
    <source>
        <dbReference type="ARBA" id="ARBA00023284"/>
    </source>
</evidence>
<keyword evidence="4" id="KW-0049">Antioxidant</keyword>
<proteinExistence type="inferred from homology"/>
<dbReference type="InterPro" id="IPR000866">
    <property type="entry name" value="AhpC/TSA"/>
</dbReference>
<dbReference type="OrthoDB" id="9809746at2"/>
<dbReference type="Gene3D" id="3.40.30.10">
    <property type="entry name" value="Glutaredoxin"/>
    <property type="match status" value="1"/>
</dbReference>
<feature type="domain" description="Thioredoxin" evidence="12">
    <location>
        <begin position="51"/>
        <end position="225"/>
    </location>
</feature>
<comment type="caution">
    <text evidence="13">The sequence shown here is derived from an EMBL/GenBank/DDBJ whole genome shotgun (WGS) entry which is preliminary data.</text>
</comment>
<evidence type="ECO:0000256" key="9">
    <source>
        <dbReference type="ARBA" id="ARBA00038489"/>
    </source>
</evidence>
<dbReference type="EMBL" id="MAXA01000242">
    <property type="protein sequence ID" value="OHV22958.1"/>
    <property type="molecule type" value="Genomic_DNA"/>
</dbReference>
<dbReference type="GO" id="GO:0034599">
    <property type="term" value="P:cellular response to oxidative stress"/>
    <property type="evidence" value="ECO:0007669"/>
    <property type="project" value="TreeGrafter"/>
</dbReference>
<keyword evidence="14" id="KW-1185">Reference proteome</keyword>
<keyword evidence="5" id="KW-0560">Oxidoreductase</keyword>
<evidence type="ECO:0000256" key="1">
    <source>
        <dbReference type="ARBA" id="ARBA00003330"/>
    </source>
</evidence>
<dbReference type="PANTHER" id="PTHR42801:SF7">
    <property type="entry name" value="SLL1159 PROTEIN"/>
    <property type="match status" value="1"/>
</dbReference>
<accession>A0A1S1PJA9</accession>
<evidence type="ECO:0000256" key="8">
    <source>
        <dbReference type="ARBA" id="ARBA00032824"/>
    </source>
</evidence>
<reference evidence="14" key="1">
    <citation type="submission" date="2016-07" db="EMBL/GenBank/DDBJ databases">
        <title>Frankia sp. NRRL B-16219 Genome sequencing.</title>
        <authorList>
            <person name="Ghodhbane-Gtari F."/>
            <person name="Swanson E."/>
            <person name="Gueddou A."/>
            <person name="Louati M."/>
            <person name="Nouioui I."/>
            <person name="Hezbri K."/>
            <person name="Abebe-Akele F."/>
            <person name="Simpson S."/>
            <person name="Morris K."/>
            <person name="Thomas K."/>
            <person name="Gtari M."/>
            <person name="Tisa L.S."/>
        </authorList>
    </citation>
    <scope>NUCLEOTIDE SEQUENCE [LARGE SCALE GENOMIC DNA]</scope>
    <source>
        <strain evidence="14">NRRL B-16219</strain>
    </source>
</reference>
<evidence type="ECO:0000256" key="10">
    <source>
        <dbReference type="ARBA" id="ARBA00041373"/>
    </source>
</evidence>
<evidence type="ECO:0000259" key="12">
    <source>
        <dbReference type="PROSITE" id="PS51352"/>
    </source>
</evidence>
<evidence type="ECO:0000313" key="14">
    <source>
        <dbReference type="Proteomes" id="UP000179769"/>
    </source>
</evidence>
<dbReference type="GO" id="GO:0008379">
    <property type="term" value="F:thioredoxin peroxidase activity"/>
    <property type="evidence" value="ECO:0007669"/>
    <property type="project" value="TreeGrafter"/>
</dbReference>
<dbReference type="InterPro" id="IPR036249">
    <property type="entry name" value="Thioredoxin-like_sf"/>
</dbReference>
<evidence type="ECO:0000256" key="4">
    <source>
        <dbReference type="ARBA" id="ARBA00022862"/>
    </source>
</evidence>
<dbReference type="PANTHER" id="PTHR42801">
    <property type="entry name" value="THIOREDOXIN-DEPENDENT PEROXIDE REDUCTASE"/>
    <property type="match status" value="1"/>
</dbReference>
<dbReference type="Proteomes" id="UP000179769">
    <property type="component" value="Unassembled WGS sequence"/>
</dbReference>
<dbReference type="CDD" id="cd02970">
    <property type="entry name" value="PRX_like2"/>
    <property type="match status" value="1"/>
</dbReference>
<evidence type="ECO:0000256" key="3">
    <source>
        <dbReference type="ARBA" id="ARBA00022559"/>
    </source>
</evidence>
<keyword evidence="7" id="KW-0676">Redox-active center</keyword>
<comment type="function">
    <text evidence="1">Thiol-specific peroxidase that catalyzes the reduction of hydrogen peroxide and organic hydroperoxides to water and alcohols, respectively. Plays a role in cell protection against oxidative stress by detoxifying peroxides and as sensor of hydrogen peroxide-mediated signaling events.</text>
</comment>
<dbReference type="RefSeq" id="WP_071065927.1">
    <property type="nucleotide sequence ID" value="NZ_JBFLUH010000017.1"/>
</dbReference>
<evidence type="ECO:0000256" key="11">
    <source>
        <dbReference type="ARBA" id="ARBA00049091"/>
    </source>
</evidence>
<sequence length="226" mass="24504">MSQTGTVPVTVQGFLDELQATRDAEWAPEQLRAHADLRRSLEENADRERFVRPGDVVPPFALAEVGGGSVVLDDLLADGPVVLVFFRFEGCPACNTALRGYQLTLAPALRELGAHLVIVSPQIAERLAAIKERHGFEFLVASDPDRVLIDSFGIGFAPAEAARDESRGRGVDLGAILGTGDWVLPYPTVVVIDRDRTVRFADVHPDWMVRTESAAVLAAVRPLVGQ</sequence>
<dbReference type="Pfam" id="PF00578">
    <property type="entry name" value="AhpC-TSA"/>
    <property type="match status" value="1"/>
</dbReference>
<evidence type="ECO:0000256" key="2">
    <source>
        <dbReference type="ARBA" id="ARBA00013017"/>
    </source>
</evidence>
<dbReference type="GO" id="GO:0045454">
    <property type="term" value="P:cell redox homeostasis"/>
    <property type="evidence" value="ECO:0007669"/>
    <property type="project" value="TreeGrafter"/>
</dbReference>
<dbReference type="PROSITE" id="PS51352">
    <property type="entry name" value="THIOREDOXIN_2"/>
    <property type="match status" value="1"/>
</dbReference>
<gene>
    <name evidence="13" type="ORF">BBK14_24730</name>
</gene>
<evidence type="ECO:0000256" key="5">
    <source>
        <dbReference type="ARBA" id="ARBA00023002"/>
    </source>
</evidence>
<comment type="similarity">
    <text evidence="9">Belongs to the peroxiredoxin family. BCP/PrxQ subfamily.</text>
</comment>
<name>A0A1S1PJA9_9ACTN</name>
<dbReference type="InterPro" id="IPR013766">
    <property type="entry name" value="Thioredoxin_domain"/>
</dbReference>
<dbReference type="EC" id="1.11.1.24" evidence="2"/>
<protein>
    <recommendedName>
        <fullName evidence="2">thioredoxin-dependent peroxiredoxin</fullName>
        <ecNumber evidence="2">1.11.1.24</ecNumber>
    </recommendedName>
    <alternativeName>
        <fullName evidence="10">Bacterioferritin comigratory protein</fullName>
    </alternativeName>
    <alternativeName>
        <fullName evidence="8">Thioredoxin peroxidase</fullName>
    </alternativeName>
</protein>
<comment type="catalytic activity">
    <reaction evidence="11">
        <text>a hydroperoxide + [thioredoxin]-dithiol = an alcohol + [thioredoxin]-disulfide + H2O</text>
        <dbReference type="Rhea" id="RHEA:62620"/>
        <dbReference type="Rhea" id="RHEA-COMP:10698"/>
        <dbReference type="Rhea" id="RHEA-COMP:10700"/>
        <dbReference type="ChEBI" id="CHEBI:15377"/>
        <dbReference type="ChEBI" id="CHEBI:29950"/>
        <dbReference type="ChEBI" id="CHEBI:30879"/>
        <dbReference type="ChEBI" id="CHEBI:35924"/>
        <dbReference type="ChEBI" id="CHEBI:50058"/>
        <dbReference type="EC" id="1.11.1.24"/>
    </reaction>
</comment>
<evidence type="ECO:0000313" key="13">
    <source>
        <dbReference type="EMBL" id="OHV22958.1"/>
    </source>
</evidence>
<evidence type="ECO:0000256" key="6">
    <source>
        <dbReference type="ARBA" id="ARBA00023157"/>
    </source>
</evidence>
<keyword evidence="6" id="KW-1015">Disulfide bond</keyword>
<organism evidence="13 14">
    <name type="scientific">Parafrankia soli</name>
    <dbReference type="NCBI Taxonomy" id="2599596"/>
    <lineage>
        <taxon>Bacteria</taxon>
        <taxon>Bacillati</taxon>
        <taxon>Actinomycetota</taxon>
        <taxon>Actinomycetes</taxon>
        <taxon>Frankiales</taxon>
        <taxon>Frankiaceae</taxon>
        <taxon>Parafrankia</taxon>
    </lineage>
</organism>
<dbReference type="SUPFAM" id="SSF52833">
    <property type="entry name" value="Thioredoxin-like"/>
    <property type="match status" value="1"/>
</dbReference>